<sequence length="152" mass="17034">MVGLLKRRFSLQLPLNQSRQEFALAYAELLSNQSVTKTELELVISGLIYRDKLVADIRNEIPTSSLGYRLDAIFDSPRRVELLLAAIESGKVFPVASDDLGMEIVPASDSGEFWVPDIELQYRFSHEVVAWVESAQEEEVSGVFSLEGIDEN</sequence>
<dbReference type="EMBL" id="UINC01097898">
    <property type="protein sequence ID" value="SVC55986.1"/>
    <property type="molecule type" value="Genomic_DNA"/>
</dbReference>
<reference evidence="1" key="1">
    <citation type="submission" date="2018-05" db="EMBL/GenBank/DDBJ databases">
        <authorList>
            <person name="Lanie J.A."/>
            <person name="Ng W.-L."/>
            <person name="Kazmierczak K.M."/>
            <person name="Andrzejewski T.M."/>
            <person name="Davidsen T.M."/>
            <person name="Wayne K.J."/>
            <person name="Tettelin H."/>
            <person name="Glass J.I."/>
            <person name="Rusch D."/>
            <person name="Podicherti R."/>
            <person name="Tsui H.-C.T."/>
            <person name="Winkler M.E."/>
        </authorList>
    </citation>
    <scope>NUCLEOTIDE SEQUENCE</scope>
</reference>
<evidence type="ECO:0000313" key="1">
    <source>
        <dbReference type="EMBL" id="SVC55986.1"/>
    </source>
</evidence>
<protein>
    <submittedName>
        <fullName evidence="1">Uncharacterized protein</fullName>
    </submittedName>
</protein>
<proteinExistence type="predicted"/>
<name>A0A382N4H4_9ZZZZ</name>
<accession>A0A382N4H4</accession>
<feature type="non-terminal residue" evidence="1">
    <location>
        <position position="152"/>
    </location>
</feature>
<gene>
    <name evidence="1" type="ORF">METZ01_LOCUS308840</name>
</gene>
<dbReference type="AlphaFoldDB" id="A0A382N4H4"/>
<organism evidence="1">
    <name type="scientific">marine metagenome</name>
    <dbReference type="NCBI Taxonomy" id="408172"/>
    <lineage>
        <taxon>unclassified sequences</taxon>
        <taxon>metagenomes</taxon>
        <taxon>ecological metagenomes</taxon>
    </lineage>
</organism>